<feature type="chain" id="PRO_5008916543" description="Lipoprotein" evidence="1">
    <location>
        <begin position="19"/>
        <end position="326"/>
    </location>
</feature>
<dbReference type="AlphaFoldDB" id="A0A1D3K7F8"/>
<dbReference type="Proteomes" id="UP000245431">
    <property type="component" value="Chromosome PVE_r2"/>
</dbReference>
<protein>
    <recommendedName>
        <fullName evidence="4">Lipoprotein</fullName>
    </recommendedName>
</protein>
<sequence>MVKAQALVIAMLSLCGCAADPAWVAAPPKAICFEHADKKCIGDLIAKSVETESPGLGRDSAIRSTTALTLGAGIPTPQLLADLKTQSEAFMCLRPDSDFVSAGQAINAAREKRFDSALDEALSVKDPEARVLALRHIAALASRSSDDKAIGRSLNTLNAADKPAYMDALQQRLLTLLATGDIERANTLRDALLDFYAKRPGSSMELAQIAISYATTGHIEDANAFLRGASRRVKELNNKDIGVLFGLVIKGAQGVYPPPQDFYEFSSDAMRLQAYVQLAILFDRSGQVGYARRVASDMARFAQKSSFRVDGREATTAFSKVLIEAM</sequence>
<evidence type="ECO:0000256" key="1">
    <source>
        <dbReference type="SAM" id="SignalP"/>
    </source>
</evidence>
<evidence type="ECO:0000313" key="2">
    <source>
        <dbReference type="EMBL" id="SBW84273.1"/>
    </source>
</evidence>
<feature type="signal peptide" evidence="1">
    <location>
        <begin position="1"/>
        <end position="18"/>
    </location>
</feature>
<evidence type="ECO:0000313" key="3">
    <source>
        <dbReference type="Proteomes" id="UP000245431"/>
    </source>
</evidence>
<name>A0A1D3K7F8_PSEVE</name>
<evidence type="ECO:0008006" key="4">
    <source>
        <dbReference type="Google" id="ProtNLM"/>
    </source>
</evidence>
<accession>A0A1D3K7F8</accession>
<gene>
    <name evidence="2" type="ORF">PVE_R2G0244</name>
</gene>
<organism evidence="2 3">
    <name type="scientific">Pseudomonas veronii 1YdBTEX2</name>
    <dbReference type="NCBI Taxonomy" id="1295141"/>
    <lineage>
        <taxon>Bacteria</taxon>
        <taxon>Pseudomonadati</taxon>
        <taxon>Pseudomonadota</taxon>
        <taxon>Gammaproteobacteria</taxon>
        <taxon>Pseudomonadales</taxon>
        <taxon>Pseudomonadaceae</taxon>
        <taxon>Pseudomonas</taxon>
    </lineage>
</organism>
<dbReference type="PROSITE" id="PS51257">
    <property type="entry name" value="PROKAR_LIPOPROTEIN"/>
    <property type="match status" value="1"/>
</dbReference>
<keyword evidence="1" id="KW-0732">Signal</keyword>
<proteinExistence type="predicted"/>
<reference evidence="3" key="1">
    <citation type="submission" date="2016-07" db="EMBL/GenBank/DDBJ databases">
        <authorList>
            <person name="Florea S."/>
            <person name="Webb J.S."/>
            <person name="Jaromczyk J."/>
            <person name="Schardl C.L."/>
        </authorList>
    </citation>
    <scope>NUCLEOTIDE SEQUENCE [LARGE SCALE GENOMIC DNA]</scope>
    <source>
        <strain evidence="3">1YdBTEX2</strain>
    </source>
</reference>
<dbReference type="EMBL" id="LT599584">
    <property type="protein sequence ID" value="SBW84273.1"/>
    <property type="molecule type" value="Genomic_DNA"/>
</dbReference>